<dbReference type="InterPro" id="IPR008271">
    <property type="entry name" value="Ser/Thr_kinase_AS"/>
</dbReference>
<protein>
    <recommendedName>
        <fullName evidence="3">non-specific serine/threonine protein kinase</fullName>
        <ecNumber evidence="3">2.7.11.1</ecNumber>
    </recommendedName>
</protein>
<dbReference type="PROSITE" id="PS00108">
    <property type="entry name" value="PROTEIN_KINASE_ST"/>
    <property type="match status" value="1"/>
</dbReference>
<dbReference type="Gene3D" id="3.30.200.20">
    <property type="entry name" value="Phosphorylase Kinase, domain 1"/>
    <property type="match status" value="1"/>
</dbReference>
<feature type="region of interest" description="Disordered" evidence="14">
    <location>
        <begin position="360"/>
        <end position="387"/>
    </location>
</feature>
<evidence type="ECO:0000256" key="13">
    <source>
        <dbReference type="PROSITE-ProRule" id="PRU10141"/>
    </source>
</evidence>
<comment type="similarity">
    <text evidence="2">Belongs to the MmpS family.</text>
</comment>
<dbReference type="PROSITE" id="PS00107">
    <property type="entry name" value="PROTEIN_KINASE_ATP"/>
    <property type="match status" value="1"/>
</dbReference>
<feature type="compositionally biased region" description="Low complexity" evidence="14">
    <location>
        <begin position="363"/>
        <end position="383"/>
    </location>
</feature>
<dbReference type="SUPFAM" id="SSF56112">
    <property type="entry name" value="Protein kinase-like (PK-like)"/>
    <property type="match status" value="1"/>
</dbReference>
<evidence type="ECO:0000256" key="4">
    <source>
        <dbReference type="ARBA" id="ARBA00022475"/>
    </source>
</evidence>
<keyword evidence="7 15" id="KW-0812">Transmembrane</keyword>
<feature type="compositionally biased region" description="Pro residues" evidence="14">
    <location>
        <begin position="282"/>
        <end position="303"/>
    </location>
</feature>
<dbReference type="PROSITE" id="PS50011">
    <property type="entry name" value="PROTEIN_KINASE_DOM"/>
    <property type="match status" value="1"/>
</dbReference>
<reference evidence="17 18" key="1">
    <citation type="journal article" date="2019" name="Int. J. Syst. Evol. Microbiol.">
        <title>The Global Catalogue of Microorganisms (GCM) 10K type strain sequencing project: providing services to taxonomists for standard genome sequencing and annotation.</title>
        <authorList>
            <consortium name="The Broad Institute Genomics Platform"/>
            <consortium name="The Broad Institute Genome Sequencing Center for Infectious Disease"/>
            <person name="Wu L."/>
            <person name="Ma J."/>
        </authorList>
    </citation>
    <scope>NUCLEOTIDE SEQUENCE [LARGE SCALE GENOMIC DNA]</scope>
    <source>
        <strain evidence="17 18">JCM 10696</strain>
    </source>
</reference>
<keyword evidence="10 13" id="KW-0067">ATP-binding</keyword>
<evidence type="ECO:0000256" key="6">
    <source>
        <dbReference type="ARBA" id="ARBA00022679"/>
    </source>
</evidence>
<evidence type="ECO:0000256" key="9">
    <source>
        <dbReference type="ARBA" id="ARBA00022777"/>
    </source>
</evidence>
<evidence type="ECO:0000256" key="14">
    <source>
        <dbReference type="SAM" id="MobiDB-lite"/>
    </source>
</evidence>
<dbReference type="Proteomes" id="UP001500665">
    <property type="component" value="Unassembled WGS sequence"/>
</dbReference>
<feature type="transmembrane region" description="Helical" evidence="15">
    <location>
        <begin position="332"/>
        <end position="353"/>
    </location>
</feature>
<dbReference type="PANTHER" id="PTHR43289:SF6">
    <property type="entry name" value="SERINE_THREONINE-PROTEIN KINASE NEKL-3"/>
    <property type="match status" value="1"/>
</dbReference>
<dbReference type="CDD" id="cd14014">
    <property type="entry name" value="STKc_PknB_like"/>
    <property type="match status" value="1"/>
</dbReference>
<feature type="binding site" evidence="13">
    <location>
        <position position="45"/>
    </location>
    <ligand>
        <name>ATP</name>
        <dbReference type="ChEBI" id="CHEBI:30616"/>
    </ligand>
</feature>
<evidence type="ECO:0000256" key="15">
    <source>
        <dbReference type="SAM" id="Phobius"/>
    </source>
</evidence>
<keyword evidence="18" id="KW-1185">Reference proteome</keyword>
<accession>A0ABN1Q8J7</accession>
<evidence type="ECO:0000256" key="3">
    <source>
        <dbReference type="ARBA" id="ARBA00012513"/>
    </source>
</evidence>
<evidence type="ECO:0000313" key="18">
    <source>
        <dbReference type="Proteomes" id="UP001500665"/>
    </source>
</evidence>
<evidence type="ECO:0000256" key="1">
    <source>
        <dbReference type="ARBA" id="ARBA00004236"/>
    </source>
</evidence>
<evidence type="ECO:0000256" key="8">
    <source>
        <dbReference type="ARBA" id="ARBA00022741"/>
    </source>
</evidence>
<proteinExistence type="inferred from homology"/>
<evidence type="ECO:0000256" key="7">
    <source>
        <dbReference type="ARBA" id="ARBA00022692"/>
    </source>
</evidence>
<dbReference type="InterPro" id="IPR017441">
    <property type="entry name" value="Protein_kinase_ATP_BS"/>
</dbReference>
<name>A0ABN1Q8J7_9ACTN</name>
<comment type="caution">
    <text evidence="17">The sequence shown here is derived from an EMBL/GenBank/DDBJ whole genome shotgun (WGS) entry which is preliminary data.</text>
</comment>
<keyword evidence="4" id="KW-1003">Cell membrane</keyword>
<keyword evidence="8 13" id="KW-0547">Nucleotide-binding</keyword>
<keyword evidence="12 15" id="KW-0472">Membrane</keyword>
<evidence type="ECO:0000256" key="11">
    <source>
        <dbReference type="ARBA" id="ARBA00022989"/>
    </source>
</evidence>
<evidence type="ECO:0000256" key="2">
    <source>
        <dbReference type="ARBA" id="ARBA00007531"/>
    </source>
</evidence>
<feature type="region of interest" description="Disordered" evidence="14">
    <location>
        <begin position="265"/>
        <end position="324"/>
    </location>
</feature>
<evidence type="ECO:0000256" key="10">
    <source>
        <dbReference type="ARBA" id="ARBA00022840"/>
    </source>
</evidence>
<evidence type="ECO:0000259" key="16">
    <source>
        <dbReference type="PROSITE" id="PS50011"/>
    </source>
</evidence>
<comment type="subcellular location">
    <subcellularLocation>
        <location evidence="1">Cell membrane</location>
    </subcellularLocation>
</comment>
<dbReference type="RefSeq" id="WP_344236522.1">
    <property type="nucleotide sequence ID" value="NZ_BAAAHH010000002.1"/>
</dbReference>
<dbReference type="PANTHER" id="PTHR43289">
    <property type="entry name" value="MITOGEN-ACTIVATED PROTEIN KINASE KINASE KINASE 20-RELATED"/>
    <property type="match status" value="1"/>
</dbReference>
<keyword evidence="11 15" id="KW-1133">Transmembrane helix</keyword>
<dbReference type="InterPro" id="IPR011009">
    <property type="entry name" value="Kinase-like_dom_sf"/>
</dbReference>
<dbReference type="Pfam" id="PF00069">
    <property type="entry name" value="Pkinase"/>
    <property type="match status" value="1"/>
</dbReference>
<feature type="domain" description="Protein kinase" evidence="16">
    <location>
        <begin position="16"/>
        <end position="276"/>
    </location>
</feature>
<dbReference type="EMBL" id="BAAAHH010000002">
    <property type="protein sequence ID" value="GAA0938701.1"/>
    <property type="molecule type" value="Genomic_DNA"/>
</dbReference>
<dbReference type="Pfam" id="PF05423">
    <property type="entry name" value="Mycobact_memb"/>
    <property type="match status" value="1"/>
</dbReference>
<keyword evidence="5" id="KW-0723">Serine/threonine-protein kinase</keyword>
<evidence type="ECO:0000256" key="5">
    <source>
        <dbReference type="ARBA" id="ARBA00022527"/>
    </source>
</evidence>
<evidence type="ECO:0000313" key="17">
    <source>
        <dbReference type="EMBL" id="GAA0938701.1"/>
    </source>
</evidence>
<dbReference type="InterPro" id="IPR000719">
    <property type="entry name" value="Prot_kinase_dom"/>
</dbReference>
<evidence type="ECO:0000256" key="12">
    <source>
        <dbReference type="ARBA" id="ARBA00023136"/>
    </source>
</evidence>
<dbReference type="InterPro" id="IPR008693">
    <property type="entry name" value="MmpS"/>
</dbReference>
<dbReference type="Gene3D" id="2.60.40.2880">
    <property type="entry name" value="MmpS1-5, C-terminal soluble domain"/>
    <property type="match status" value="1"/>
</dbReference>
<keyword evidence="6" id="KW-0808">Transferase</keyword>
<sequence>MDGLGLAEGRRLGGRYRLEALIGRGGMGQVWRAVDERLRRPVAVKVLPAELAVAEGGLARFEREAETTAALQHPGITVLFDIGGDEDGLTYLVMELLEGEDLRAVIDRHPDGLPVDQAVEFALQLADALAAAHSRGIVHRDIKPANLFVLDGGRLKLCDFGIAGLAAATTRLTRDGGSVGTPLYMAPEQFRGVPADFRSDLYALGCVLHELLTGAPPFGSDAGLPGLLYAHLNEPPPPVRARRPDAPEHLERLVLSLLAKPMDQRPPSAAAVASYLREKDPAPPSAPPTPSPSPFPPPAPPPGTGAHPHQHHAATLPPDLRSSSGPLSGRTLAAVGAALAVAVAACAVAVFAVTGNLPGQKTAAAQPSPRRSAPADSAAVPTTPTTPPPLKIVYSVTGSAPTVSVLYMHPEGGSASQQADPPWTKKFEVAKYTFLHVSGNTGTSGGSVRCRISIDGKVVQERSGSGRFASVSCQYSPYLSQITPAPAG</sequence>
<keyword evidence="9" id="KW-0418">Kinase</keyword>
<dbReference type="InterPro" id="IPR038468">
    <property type="entry name" value="MmpS_C"/>
</dbReference>
<gene>
    <name evidence="17" type="ORF">GCM10009550_06590</name>
</gene>
<dbReference type="Gene3D" id="1.10.510.10">
    <property type="entry name" value="Transferase(Phosphotransferase) domain 1"/>
    <property type="match status" value="1"/>
</dbReference>
<dbReference type="SMART" id="SM00220">
    <property type="entry name" value="S_TKc"/>
    <property type="match status" value="1"/>
</dbReference>
<organism evidence="17 18">
    <name type="scientific">Actinocorallia libanotica</name>
    <dbReference type="NCBI Taxonomy" id="46162"/>
    <lineage>
        <taxon>Bacteria</taxon>
        <taxon>Bacillati</taxon>
        <taxon>Actinomycetota</taxon>
        <taxon>Actinomycetes</taxon>
        <taxon>Streptosporangiales</taxon>
        <taxon>Thermomonosporaceae</taxon>
        <taxon>Actinocorallia</taxon>
    </lineage>
</organism>
<dbReference type="EC" id="2.7.11.1" evidence="3"/>